<keyword evidence="2" id="KW-0808">Transferase</keyword>
<comment type="catalytic activity">
    <reaction evidence="4">
        <text>N-acetyl-alpha-D-glucosamine 1-phosphate + UTP + H(+) = UDP-N-acetyl-alpha-D-glucosamine + diphosphate</text>
        <dbReference type="Rhea" id="RHEA:13509"/>
        <dbReference type="ChEBI" id="CHEBI:15378"/>
        <dbReference type="ChEBI" id="CHEBI:33019"/>
        <dbReference type="ChEBI" id="CHEBI:46398"/>
        <dbReference type="ChEBI" id="CHEBI:57705"/>
        <dbReference type="ChEBI" id="CHEBI:57776"/>
        <dbReference type="EC" id="2.7.7.23"/>
    </reaction>
</comment>
<reference evidence="5" key="1">
    <citation type="journal article" date="2014" name="Front. Microbiol.">
        <title>High frequency of phylogenetically diverse reductive dehalogenase-homologous genes in deep subseafloor sedimentary metagenomes.</title>
        <authorList>
            <person name="Kawai M."/>
            <person name="Futagami T."/>
            <person name="Toyoda A."/>
            <person name="Takaki Y."/>
            <person name="Nishi S."/>
            <person name="Hori S."/>
            <person name="Arai W."/>
            <person name="Tsubouchi T."/>
            <person name="Morono Y."/>
            <person name="Uchiyama I."/>
            <person name="Ito T."/>
            <person name="Fujiyama A."/>
            <person name="Inagaki F."/>
            <person name="Takami H."/>
        </authorList>
    </citation>
    <scope>NUCLEOTIDE SEQUENCE</scope>
    <source>
        <strain evidence="5">Expedition CK06-06</strain>
    </source>
</reference>
<evidence type="ECO:0000256" key="2">
    <source>
        <dbReference type="ARBA" id="ARBA00022679"/>
    </source>
</evidence>
<dbReference type="PANTHER" id="PTHR43584">
    <property type="entry name" value="NUCLEOTIDYL TRANSFERASE"/>
    <property type="match status" value="1"/>
</dbReference>
<dbReference type="InterPro" id="IPR029044">
    <property type="entry name" value="Nucleotide-diphossugar_trans"/>
</dbReference>
<evidence type="ECO:0000313" key="5">
    <source>
        <dbReference type="EMBL" id="GAG46343.1"/>
    </source>
</evidence>
<evidence type="ECO:0000256" key="3">
    <source>
        <dbReference type="ARBA" id="ARBA00022695"/>
    </source>
</evidence>
<dbReference type="InterPro" id="IPR050065">
    <property type="entry name" value="GlmU-like"/>
</dbReference>
<dbReference type="Gene3D" id="3.90.550.10">
    <property type="entry name" value="Spore Coat Polysaccharide Biosynthesis Protein SpsA, Chain A"/>
    <property type="match status" value="1"/>
</dbReference>
<dbReference type="PANTHER" id="PTHR43584:SF3">
    <property type="entry name" value="BIFUNCTIONAL PROTEIN GLMU"/>
    <property type="match status" value="1"/>
</dbReference>
<proteinExistence type="predicted"/>
<keyword evidence="3" id="KW-0548">Nucleotidyltransferase</keyword>
<accession>X0YC80</accession>
<evidence type="ECO:0000256" key="1">
    <source>
        <dbReference type="ARBA" id="ARBA00012457"/>
    </source>
</evidence>
<dbReference type="AlphaFoldDB" id="X0YC80"/>
<sequence>SVVEKFILFHKKAGNDISILTANLRNPFGYGRIIKKRGVVSEIREELDATPREKNIKTVNGGIYIFPGPKIFSLLKKVELNPRKKEYYLTDVIKIAAAKGMKIRNMTLKEGAFLLGVNTKDDLIKVNKIAKY</sequence>
<protein>
    <recommendedName>
        <fullName evidence="1">UDP-N-acetylglucosamine diphosphorylase</fullName>
        <ecNumber evidence="1">2.7.7.23</ecNumber>
    </recommendedName>
</protein>
<gene>
    <name evidence="5" type="ORF">S01H1_80257</name>
</gene>
<organism evidence="5">
    <name type="scientific">marine sediment metagenome</name>
    <dbReference type="NCBI Taxonomy" id="412755"/>
    <lineage>
        <taxon>unclassified sequences</taxon>
        <taxon>metagenomes</taxon>
        <taxon>ecological metagenomes</taxon>
    </lineage>
</organism>
<name>X0YC80_9ZZZZ</name>
<dbReference type="EC" id="2.7.7.23" evidence="1"/>
<evidence type="ECO:0000256" key="4">
    <source>
        <dbReference type="ARBA" id="ARBA00048493"/>
    </source>
</evidence>
<comment type="caution">
    <text evidence="5">The sequence shown here is derived from an EMBL/GenBank/DDBJ whole genome shotgun (WGS) entry which is preliminary data.</text>
</comment>
<feature type="non-terminal residue" evidence="5">
    <location>
        <position position="1"/>
    </location>
</feature>
<dbReference type="GO" id="GO:0003977">
    <property type="term" value="F:UDP-N-acetylglucosamine diphosphorylase activity"/>
    <property type="evidence" value="ECO:0007669"/>
    <property type="project" value="UniProtKB-EC"/>
</dbReference>
<dbReference type="SUPFAM" id="SSF53448">
    <property type="entry name" value="Nucleotide-diphospho-sugar transferases"/>
    <property type="match status" value="1"/>
</dbReference>
<dbReference type="EMBL" id="BARS01054178">
    <property type="protein sequence ID" value="GAG46343.1"/>
    <property type="molecule type" value="Genomic_DNA"/>
</dbReference>